<feature type="region of interest" description="Disordered" evidence="1">
    <location>
        <begin position="36"/>
        <end position="71"/>
    </location>
</feature>
<dbReference type="STRING" id="5078.A0A135LYY6"/>
<gene>
    <name evidence="3" type="ORF">PGRI_073220</name>
</gene>
<dbReference type="Proteomes" id="UP000070168">
    <property type="component" value="Unassembled WGS sequence"/>
</dbReference>
<comment type="caution">
    <text evidence="3">The sequence shown here is derived from an EMBL/GenBank/DDBJ whole genome shotgun (WGS) entry which is preliminary data.</text>
</comment>
<dbReference type="GeneID" id="63710336"/>
<dbReference type="EMBL" id="LHQR01000013">
    <property type="protein sequence ID" value="KXG54178.1"/>
    <property type="molecule type" value="Genomic_DNA"/>
</dbReference>
<keyword evidence="4" id="KW-1185">Reference proteome</keyword>
<accession>A0A135LYY6</accession>
<keyword evidence="2" id="KW-0812">Transmembrane</keyword>
<evidence type="ECO:0000313" key="4">
    <source>
        <dbReference type="Proteomes" id="UP000070168"/>
    </source>
</evidence>
<keyword evidence="2" id="KW-1133">Transmembrane helix</keyword>
<feature type="region of interest" description="Disordered" evidence="1">
    <location>
        <begin position="126"/>
        <end position="147"/>
    </location>
</feature>
<dbReference type="AlphaFoldDB" id="A0A135LYY6"/>
<organism evidence="3 4">
    <name type="scientific">Penicillium patulum</name>
    <name type="common">Penicillium griseofulvum</name>
    <dbReference type="NCBI Taxonomy" id="5078"/>
    <lineage>
        <taxon>Eukaryota</taxon>
        <taxon>Fungi</taxon>
        <taxon>Dikarya</taxon>
        <taxon>Ascomycota</taxon>
        <taxon>Pezizomycotina</taxon>
        <taxon>Eurotiomycetes</taxon>
        <taxon>Eurotiomycetidae</taxon>
        <taxon>Eurotiales</taxon>
        <taxon>Aspergillaceae</taxon>
        <taxon>Penicillium</taxon>
    </lineage>
</organism>
<evidence type="ECO:0000256" key="2">
    <source>
        <dbReference type="SAM" id="Phobius"/>
    </source>
</evidence>
<name>A0A135LYY6_PENPA</name>
<proteinExistence type="predicted"/>
<reference evidence="3 4" key="1">
    <citation type="journal article" date="2016" name="BMC Genomics">
        <title>Genome sequencing and secondary metabolism of the postharvest pathogen Penicillium griseofulvum.</title>
        <authorList>
            <person name="Banani H."/>
            <person name="Marcet-Houben M."/>
            <person name="Ballester A.R."/>
            <person name="Abbruscato P."/>
            <person name="Gonzalez-Candelas L."/>
            <person name="Gabaldon T."/>
            <person name="Spadaro D."/>
        </authorList>
    </citation>
    <scope>NUCLEOTIDE SEQUENCE [LARGE SCALE GENOMIC DNA]</scope>
    <source>
        <strain evidence="3 4">PG3</strain>
    </source>
</reference>
<protein>
    <submittedName>
        <fullName evidence="3">Uncharacterized protein</fullName>
    </submittedName>
</protein>
<keyword evidence="2" id="KW-0472">Membrane</keyword>
<evidence type="ECO:0000313" key="3">
    <source>
        <dbReference type="EMBL" id="KXG54178.1"/>
    </source>
</evidence>
<feature type="transmembrane region" description="Helical" evidence="2">
    <location>
        <begin position="71"/>
        <end position="94"/>
    </location>
</feature>
<feature type="compositionally biased region" description="Low complexity" evidence="1">
    <location>
        <begin position="39"/>
        <end position="60"/>
    </location>
</feature>
<dbReference type="OrthoDB" id="5215637at2759"/>
<evidence type="ECO:0000256" key="1">
    <source>
        <dbReference type="SAM" id="MobiDB-lite"/>
    </source>
</evidence>
<dbReference type="RefSeq" id="XP_040652713.1">
    <property type="nucleotide sequence ID" value="XM_040795036.1"/>
</dbReference>
<sequence>MVGPSNELTCYAGSPFTLDRGDLVWDKAALTNYTYGGDSSNSTSPSNTTTCPTASTTPSSENKDGKGNNDVAIGAGVGIPLGVLLLTALGWALFERRKRLSVQATMAGLQSQAAAAQWDVQRQAPVYSPPSELSAAGKPPQELATTR</sequence>